<dbReference type="InterPro" id="IPR014729">
    <property type="entry name" value="Rossmann-like_a/b/a_fold"/>
</dbReference>
<dbReference type="EC" id="6.1.1.6" evidence="10"/>
<dbReference type="EMBL" id="JAVUPU010000005">
    <property type="protein sequence ID" value="MDT9599415.1"/>
    <property type="molecule type" value="Genomic_DNA"/>
</dbReference>
<evidence type="ECO:0000256" key="7">
    <source>
        <dbReference type="ARBA" id="ARBA00022917"/>
    </source>
</evidence>
<evidence type="ECO:0000256" key="8">
    <source>
        <dbReference type="ARBA" id="ARBA00023146"/>
    </source>
</evidence>
<dbReference type="Gene3D" id="1.10.10.350">
    <property type="match status" value="1"/>
</dbReference>
<evidence type="ECO:0000313" key="12">
    <source>
        <dbReference type="Proteomes" id="UP001259572"/>
    </source>
</evidence>
<dbReference type="NCBIfam" id="NF001968">
    <property type="entry name" value="PRK00750.1-2"/>
    <property type="match status" value="1"/>
</dbReference>
<dbReference type="Proteomes" id="UP001259572">
    <property type="component" value="Unassembled WGS sequence"/>
</dbReference>
<accession>A0ABU3Q7N0</accession>
<evidence type="ECO:0000256" key="10">
    <source>
        <dbReference type="HAMAP-Rule" id="MF_00177"/>
    </source>
</evidence>
<keyword evidence="4 10" id="KW-0436">Ligase</keyword>
<dbReference type="InterPro" id="IPR008925">
    <property type="entry name" value="aa_tRNA-synth_I_cd-bd_sf"/>
</dbReference>
<comment type="caution">
    <text evidence="11">The sequence shown here is derived from an EMBL/GenBank/DDBJ whole genome shotgun (WGS) entry which is preliminary data.</text>
</comment>
<evidence type="ECO:0000256" key="3">
    <source>
        <dbReference type="ARBA" id="ARBA00022490"/>
    </source>
</evidence>
<keyword evidence="7 10" id="KW-0648">Protein biosynthesis</keyword>
<dbReference type="PROSITE" id="PS00178">
    <property type="entry name" value="AA_TRNA_LIGASE_I"/>
    <property type="match status" value="1"/>
</dbReference>
<keyword evidence="6 10" id="KW-0067">ATP-binding</keyword>
<evidence type="ECO:0000256" key="9">
    <source>
        <dbReference type="ARBA" id="ARBA00048573"/>
    </source>
</evidence>
<dbReference type="SUPFAM" id="SSF52374">
    <property type="entry name" value="Nucleotidylyl transferase"/>
    <property type="match status" value="1"/>
</dbReference>
<dbReference type="SUPFAM" id="SSF48163">
    <property type="entry name" value="An anticodon-binding domain of class I aminoacyl-tRNA synthetases"/>
    <property type="match status" value="1"/>
</dbReference>
<evidence type="ECO:0000256" key="4">
    <source>
        <dbReference type="ARBA" id="ARBA00022598"/>
    </source>
</evidence>
<dbReference type="Gene3D" id="3.40.50.620">
    <property type="entry name" value="HUPs"/>
    <property type="match status" value="2"/>
</dbReference>
<dbReference type="Pfam" id="PF01921">
    <property type="entry name" value="tRNA-synt_1f"/>
    <property type="match status" value="1"/>
</dbReference>
<dbReference type="NCBIfam" id="TIGR00467">
    <property type="entry name" value="lysS_arch"/>
    <property type="match status" value="1"/>
</dbReference>
<dbReference type="InterPro" id="IPR020751">
    <property type="entry name" value="aa-tRNA-synth_I_codon-bd_sub2"/>
</dbReference>
<sequence>MADMDALRAASLVSKAWPYEEARKILKRYPDGPGDRAILFETGYGPSGLPHLGTFQEVARTLMVRHALSEMVDWPSRLVAFSDDMDGMRKVPPNLPQHEMLMQHLDQPLSKVPDPFGCHESFAQHNNGMLRQFLDDFGFDYEFLASSDCYRSGRFDDALKSVLRHYDAIMAVMLPTLREERRQTYSPVLPISPESGKVLQVPVTVADAEAGLVRYVDPASGREIEQSILSGGAKLQWKVDWAMRWVALGVDYEMSGKDLIDSVIQSSKITRVLGGRPPEGFNYEMFLDENGEKISKSKGNGLSIDEWLRYAPQESLAFYIYRDPRKAKQLSFSIIPRAVDEYQQFLAAYPEQDWDKRLGNPVHHVHGGKVPPARMPLTFGLLLNLVGVASTDDKDLLWAFVKRYAPEAAPESHPELDALIAHAVAYFRDFVKDSLRRRAPDATEAAALRDLDARLAALAADADAETIQYEVYEAGKAAGFETLRDWFKALYETLLGTSQGPRMGSFIALYGVDNSRRLIAEALAADTE</sequence>
<organism evidence="11 12">
    <name type="scientific">Sphingosinicella rhizophila</name>
    <dbReference type="NCBI Taxonomy" id="3050082"/>
    <lineage>
        <taxon>Bacteria</taxon>
        <taxon>Pseudomonadati</taxon>
        <taxon>Pseudomonadota</taxon>
        <taxon>Alphaproteobacteria</taxon>
        <taxon>Sphingomonadales</taxon>
        <taxon>Sphingosinicellaceae</taxon>
        <taxon>Sphingosinicella</taxon>
    </lineage>
</organism>
<dbReference type="InterPro" id="IPR002904">
    <property type="entry name" value="Lys-tRNA-ligase"/>
</dbReference>
<evidence type="ECO:0000256" key="1">
    <source>
        <dbReference type="ARBA" id="ARBA00004496"/>
    </source>
</evidence>
<feature type="binding site" evidence="10">
    <location>
        <position position="296"/>
    </location>
    <ligand>
        <name>ATP</name>
        <dbReference type="ChEBI" id="CHEBI:30616"/>
    </ligand>
</feature>
<dbReference type="HAMAP" id="MF_00177">
    <property type="entry name" value="Lys_tRNA_synth_class1"/>
    <property type="match status" value="1"/>
</dbReference>
<name>A0ABU3Q7N0_9SPHN</name>
<gene>
    <name evidence="10" type="primary">lysS</name>
    <name evidence="11" type="ORF">RQX22_10690</name>
</gene>
<evidence type="ECO:0000256" key="5">
    <source>
        <dbReference type="ARBA" id="ARBA00022741"/>
    </source>
</evidence>
<keyword evidence="12" id="KW-1185">Reference proteome</keyword>
<dbReference type="InterPro" id="IPR001412">
    <property type="entry name" value="aa-tRNA-synth_I_CS"/>
</dbReference>
<keyword evidence="3 10" id="KW-0963">Cytoplasm</keyword>
<keyword evidence="8 10" id="KW-0030">Aminoacyl-tRNA synthetase</keyword>
<protein>
    <recommendedName>
        <fullName evidence="10">Lysine--tRNA ligase</fullName>
        <ecNumber evidence="10">6.1.1.6</ecNumber>
    </recommendedName>
    <alternativeName>
        <fullName evidence="10">Lysyl-tRNA synthetase</fullName>
        <shortName evidence="10">LysRS</shortName>
    </alternativeName>
</protein>
<evidence type="ECO:0000256" key="6">
    <source>
        <dbReference type="ARBA" id="ARBA00022840"/>
    </source>
</evidence>
<evidence type="ECO:0000313" key="11">
    <source>
        <dbReference type="EMBL" id="MDT9599415.1"/>
    </source>
</evidence>
<keyword evidence="5 10" id="KW-0547">Nucleotide-binding</keyword>
<comment type="subcellular location">
    <subcellularLocation>
        <location evidence="1 10">Cytoplasm</location>
    </subcellularLocation>
</comment>
<dbReference type="RefSeq" id="WP_315726330.1">
    <property type="nucleotide sequence ID" value="NZ_JAVUPU010000005.1"/>
</dbReference>
<dbReference type="PANTHER" id="PTHR37940:SF1">
    <property type="entry name" value="LYSINE--TRNA LIGASE"/>
    <property type="match status" value="1"/>
</dbReference>
<feature type="short sequence motif" description="'KMSKS' region" evidence="10">
    <location>
        <begin position="293"/>
        <end position="297"/>
    </location>
</feature>
<comment type="catalytic activity">
    <reaction evidence="9 10">
        <text>tRNA(Lys) + L-lysine + ATP = L-lysyl-tRNA(Lys) + AMP + diphosphate</text>
        <dbReference type="Rhea" id="RHEA:20792"/>
        <dbReference type="Rhea" id="RHEA-COMP:9696"/>
        <dbReference type="Rhea" id="RHEA-COMP:9697"/>
        <dbReference type="ChEBI" id="CHEBI:30616"/>
        <dbReference type="ChEBI" id="CHEBI:32551"/>
        <dbReference type="ChEBI" id="CHEBI:33019"/>
        <dbReference type="ChEBI" id="CHEBI:78442"/>
        <dbReference type="ChEBI" id="CHEBI:78529"/>
        <dbReference type="ChEBI" id="CHEBI:456215"/>
        <dbReference type="EC" id="6.1.1.6"/>
    </reaction>
</comment>
<feature type="short sequence motif" description="'HIGH' region" evidence="10">
    <location>
        <begin position="46"/>
        <end position="54"/>
    </location>
</feature>
<dbReference type="PANTHER" id="PTHR37940">
    <property type="entry name" value="LYSINE--TRNA LIGASE"/>
    <property type="match status" value="1"/>
</dbReference>
<comment type="similarity">
    <text evidence="2 10">Belongs to the class-I aminoacyl-tRNA synthetase family.</text>
</comment>
<evidence type="ECO:0000256" key="2">
    <source>
        <dbReference type="ARBA" id="ARBA00005594"/>
    </source>
</evidence>
<dbReference type="GO" id="GO:0004824">
    <property type="term" value="F:lysine-tRNA ligase activity"/>
    <property type="evidence" value="ECO:0007669"/>
    <property type="project" value="UniProtKB-EC"/>
</dbReference>
<reference evidence="11 12" key="1">
    <citation type="submission" date="2023-05" db="EMBL/GenBank/DDBJ databases">
        <authorList>
            <person name="Guo Y."/>
        </authorList>
    </citation>
    <scope>NUCLEOTIDE SEQUENCE [LARGE SCALE GENOMIC DNA]</scope>
    <source>
        <strain evidence="11 12">GR2756</strain>
    </source>
</reference>
<proteinExistence type="inferred from homology"/>